<dbReference type="Pfam" id="PF02310">
    <property type="entry name" value="B12-binding"/>
    <property type="match status" value="1"/>
</dbReference>
<dbReference type="Gene3D" id="3.20.20.20">
    <property type="entry name" value="Dihydropteroate synthase-like"/>
    <property type="match status" value="1"/>
</dbReference>
<evidence type="ECO:0000259" key="12">
    <source>
        <dbReference type="PROSITE" id="PS50972"/>
    </source>
</evidence>
<evidence type="ECO:0000256" key="1">
    <source>
        <dbReference type="ARBA" id="ARBA00010398"/>
    </source>
</evidence>
<evidence type="ECO:0000256" key="11">
    <source>
        <dbReference type="PIRSR" id="PIRSR000381-2"/>
    </source>
</evidence>
<dbReference type="STRING" id="865937.Gilli_1145"/>
<dbReference type="InterPro" id="IPR011335">
    <property type="entry name" value="Restrct_endonuc-II-like"/>
</dbReference>
<feature type="binding site" evidence="11">
    <location>
        <position position="765"/>
    </location>
    <ligand>
        <name>S-adenosyl-L-methionine</name>
        <dbReference type="ChEBI" id="CHEBI:59789"/>
    </ligand>
</feature>
<name>H2BVT6_GILLR</name>
<keyword evidence="2 9" id="KW-0489">Methyltransferase</keyword>
<keyword evidence="9" id="KW-0862">Zinc</keyword>
<dbReference type="Gene3D" id="3.40.50.280">
    <property type="entry name" value="Cobalamin-binding domain"/>
    <property type="match status" value="1"/>
</dbReference>
<dbReference type="CDD" id="cd00740">
    <property type="entry name" value="MeTr"/>
    <property type="match status" value="1"/>
</dbReference>
<dbReference type="GO" id="GO:0050667">
    <property type="term" value="P:homocysteine metabolic process"/>
    <property type="evidence" value="ECO:0007669"/>
    <property type="project" value="TreeGrafter"/>
</dbReference>
<comment type="cofactor">
    <cofactor evidence="9 10">
        <name>methylcob(III)alamin</name>
        <dbReference type="ChEBI" id="CHEBI:28115"/>
    </cofactor>
</comment>
<dbReference type="UniPathway" id="UPA00051">
    <property type="reaction ID" value="UER00081"/>
</dbReference>
<dbReference type="GO" id="GO:0031419">
    <property type="term" value="F:cobalamin binding"/>
    <property type="evidence" value="ECO:0007669"/>
    <property type="project" value="UniProtKB-UniRule"/>
</dbReference>
<keyword evidence="7" id="KW-0677">Repeat</keyword>
<keyword evidence="9" id="KW-0028">Amino-acid biosynthesis</keyword>
<comment type="function">
    <text evidence="9">Catalyzes the transfer of a methyl group from methyl-cobalamin to homocysteine, yielding enzyme-bound cob(I)alamin and methionine. Subsequently, remethylates the cofactor using methyltetrahydrofolate.</text>
</comment>
<feature type="domain" description="B12-binding N-terminal" evidence="15">
    <location>
        <begin position="333"/>
        <end position="427"/>
    </location>
</feature>
<keyword evidence="3 9" id="KW-0846">Cobalamin</keyword>
<feature type="binding site" evidence="11">
    <location>
        <position position="626"/>
    </location>
    <ligand>
        <name>methylcob(III)alamin</name>
        <dbReference type="ChEBI" id="CHEBI:28115"/>
    </ligand>
</feature>
<evidence type="ECO:0000256" key="2">
    <source>
        <dbReference type="ARBA" id="ARBA00022603"/>
    </source>
</evidence>
<evidence type="ECO:0000256" key="7">
    <source>
        <dbReference type="ARBA" id="ARBA00022737"/>
    </source>
</evidence>
<dbReference type="AlphaFoldDB" id="H2BVT6"/>
<dbReference type="InterPro" id="IPR011822">
    <property type="entry name" value="MetH"/>
</dbReference>
<dbReference type="InterPro" id="IPR011005">
    <property type="entry name" value="Dihydropteroate_synth-like_sf"/>
</dbReference>
<dbReference type="eggNOG" id="COG1410">
    <property type="taxonomic scope" value="Bacteria"/>
</dbReference>
<dbReference type="InterPro" id="IPR000489">
    <property type="entry name" value="Pterin-binding_dom"/>
</dbReference>
<dbReference type="PANTHER" id="PTHR45833:SF1">
    <property type="entry name" value="METHIONINE SYNTHASE"/>
    <property type="match status" value="1"/>
</dbReference>
<dbReference type="PANTHER" id="PTHR45833">
    <property type="entry name" value="METHIONINE SYNTHASE"/>
    <property type="match status" value="1"/>
</dbReference>
<feature type="binding site" evidence="11">
    <location>
        <begin position="574"/>
        <end position="578"/>
    </location>
    <ligand>
        <name>methylcob(III)alamin</name>
        <dbReference type="ChEBI" id="CHEBI:28115"/>
    </ligand>
</feature>
<evidence type="ECO:0000256" key="3">
    <source>
        <dbReference type="ARBA" id="ARBA00022628"/>
    </source>
</evidence>
<dbReference type="FunFam" id="3.20.20.20:FF:000002">
    <property type="entry name" value="Methionine synthase"/>
    <property type="match status" value="1"/>
</dbReference>
<dbReference type="GO" id="GO:0008270">
    <property type="term" value="F:zinc ion binding"/>
    <property type="evidence" value="ECO:0007669"/>
    <property type="project" value="UniProtKB-UniRule"/>
</dbReference>
<keyword evidence="8 9" id="KW-0170">Cobalt</keyword>
<feature type="domain" description="Pterin-binding" evidence="12">
    <location>
        <begin position="42"/>
        <end position="303"/>
    </location>
</feature>
<dbReference type="GO" id="GO:0046653">
    <property type="term" value="P:tetrahydrofolate metabolic process"/>
    <property type="evidence" value="ECO:0007669"/>
    <property type="project" value="TreeGrafter"/>
</dbReference>
<dbReference type="CDD" id="cd01038">
    <property type="entry name" value="Endonuclease_DUF559"/>
    <property type="match status" value="1"/>
</dbReference>
<feature type="binding site" evidence="11">
    <location>
        <position position="622"/>
    </location>
    <ligand>
        <name>methylcob(III)alamin</name>
        <dbReference type="ChEBI" id="CHEBI:28115"/>
    </ligand>
</feature>
<dbReference type="SUPFAM" id="SSF56507">
    <property type="entry name" value="Methionine synthase activation domain-like"/>
    <property type="match status" value="1"/>
</dbReference>
<feature type="domain" description="AdoMet activation" evidence="13">
    <location>
        <begin position="715"/>
        <end position="1045"/>
    </location>
</feature>
<dbReference type="PROSITE" id="PS51332">
    <property type="entry name" value="B12_BINDING"/>
    <property type="match status" value="1"/>
</dbReference>
<dbReference type="InterPro" id="IPR006158">
    <property type="entry name" value="Cobalamin-bd"/>
</dbReference>
<dbReference type="RefSeq" id="WP_006988141.1">
    <property type="nucleotide sequence ID" value="NZ_JH594606.1"/>
</dbReference>
<dbReference type="FunFam" id="3.40.50.280:FF:000001">
    <property type="entry name" value="Methionine synthase"/>
    <property type="match status" value="1"/>
</dbReference>
<feature type="binding site" description="axial binding residue" evidence="10">
    <location>
        <position position="577"/>
    </location>
    <ligand>
        <name>methylcob(III)alamin</name>
        <dbReference type="ChEBI" id="CHEBI:28115"/>
    </ligand>
    <ligandPart>
        <name>Co</name>
        <dbReference type="ChEBI" id="CHEBI:27638"/>
    </ligandPart>
</feature>
<dbReference type="InterPro" id="IPR047216">
    <property type="entry name" value="Endonuclease_DUF559_bact"/>
</dbReference>
<dbReference type="PIRSF" id="PIRSF000381">
    <property type="entry name" value="MetH"/>
    <property type="match status" value="1"/>
</dbReference>
<dbReference type="InterPro" id="IPR003759">
    <property type="entry name" value="Cbl-bd_cap"/>
</dbReference>
<dbReference type="Gene3D" id="1.10.288.10">
    <property type="entry name" value="Cobalamin-dependent Methionine Synthase, domain 2"/>
    <property type="match status" value="1"/>
</dbReference>
<dbReference type="InterPro" id="IPR036594">
    <property type="entry name" value="Meth_synthase_dom"/>
</dbReference>
<dbReference type="GO" id="GO:0008705">
    <property type="term" value="F:methionine synthase activity"/>
    <property type="evidence" value="ECO:0007669"/>
    <property type="project" value="UniProtKB-UniRule"/>
</dbReference>
<dbReference type="SUPFAM" id="SSF51717">
    <property type="entry name" value="Dihydropteroate synthetase-like"/>
    <property type="match status" value="1"/>
</dbReference>
<protein>
    <recommendedName>
        <fullName evidence="9">Methionine synthase</fullName>
        <ecNumber evidence="9">2.1.1.13</ecNumber>
    </recommendedName>
    <alternativeName>
        <fullName evidence="9">5-methyltetrahydrofolate--homocysteine methyltransferase</fullName>
    </alternativeName>
</protein>
<gene>
    <name evidence="16" type="ORF">Gilli_1145</name>
</gene>
<dbReference type="PROSITE" id="PS50974">
    <property type="entry name" value="ADOMET_ACTIVATION"/>
    <property type="match status" value="1"/>
</dbReference>
<evidence type="ECO:0000313" key="17">
    <source>
        <dbReference type="Proteomes" id="UP000003844"/>
    </source>
</evidence>
<dbReference type="OrthoDB" id="9803687at2"/>
<dbReference type="Gene3D" id="3.40.960.10">
    <property type="entry name" value="VSR Endonuclease"/>
    <property type="match status" value="1"/>
</dbReference>
<accession>H2BVT6</accession>
<dbReference type="Proteomes" id="UP000003844">
    <property type="component" value="Unassembled WGS sequence"/>
</dbReference>
<dbReference type="InterPro" id="IPR004223">
    <property type="entry name" value="VitB12-dep_Met_synth_activ_dom"/>
</dbReference>
<evidence type="ECO:0000256" key="8">
    <source>
        <dbReference type="ARBA" id="ARBA00023285"/>
    </source>
</evidence>
<evidence type="ECO:0000256" key="10">
    <source>
        <dbReference type="PIRSR" id="PIRSR000381-1"/>
    </source>
</evidence>
<dbReference type="SUPFAM" id="SSF52242">
    <property type="entry name" value="Cobalamin (vitamin B12)-binding domain"/>
    <property type="match status" value="1"/>
</dbReference>
<keyword evidence="17" id="KW-1185">Reference proteome</keyword>
<evidence type="ECO:0000256" key="4">
    <source>
        <dbReference type="ARBA" id="ARBA00022679"/>
    </source>
</evidence>
<feature type="binding site" evidence="11">
    <location>
        <position position="678"/>
    </location>
    <ligand>
        <name>methylcob(III)alamin</name>
        <dbReference type="ChEBI" id="CHEBI:28115"/>
    </ligand>
</feature>
<dbReference type="FunFam" id="1.10.1240.10:FF:000001">
    <property type="entry name" value="Methionine synthase"/>
    <property type="match status" value="1"/>
</dbReference>
<dbReference type="EC" id="2.1.1.13" evidence="9"/>
<dbReference type="HOGENOM" id="CLU_004914_2_0_10"/>
<dbReference type="InterPro" id="IPR007569">
    <property type="entry name" value="DUF559"/>
</dbReference>
<dbReference type="SUPFAM" id="SSF47644">
    <property type="entry name" value="Methionine synthase domain"/>
    <property type="match status" value="1"/>
</dbReference>
<dbReference type="eggNOG" id="COG2852">
    <property type="taxonomic scope" value="Bacteria"/>
</dbReference>
<dbReference type="InterPro" id="IPR050554">
    <property type="entry name" value="Met_Synthase/Corrinoid"/>
</dbReference>
<comment type="catalytic activity">
    <reaction evidence="9">
        <text>(6S)-5-methyl-5,6,7,8-tetrahydrofolate + L-homocysteine = (6S)-5,6,7,8-tetrahydrofolate + L-methionine</text>
        <dbReference type="Rhea" id="RHEA:11172"/>
        <dbReference type="ChEBI" id="CHEBI:18608"/>
        <dbReference type="ChEBI" id="CHEBI:57453"/>
        <dbReference type="ChEBI" id="CHEBI:57844"/>
        <dbReference type="ChEBI" id="CHEBI:58199"/>
        <dbReference type="EC" id="2.1.1.13"/>
    </reaction>
</comment>
<dbReference type="GO" id="GO:0032259">
    <property type="term" value="P:methylation"/>
    <property type="evidence" value="ECO:0007669"/>
    <property type="project" value="UniProtKB-KW"/>
</dbReference>
<reference evidence="17" key="1">
    <citation type="journal article" date="2012" name="Stand. Genomic Sci.">
        <title>Genome sequence of the Antarctic rhodopsins-containing flavobacterium Gillisia limnaea type strain (R-8282(T)).</title>
        <authorList>
            <person name="Riedel T."/>
            <person name="Held B."/>
            <person name="Nolan M."/>
            <person name="Lucas S."/>
            <person name="Lapidus A."/>
            <person name="Tice H."/>
            <person name="Del Rio T.G."/>
            <person name="Cheng J.F."/>
            <person name="Han C."/>
            <person name="Tapia R."/>
            <person name="Goodwin L.A."/>
            <person name="Pitluck S."/>
            <person name="Liolios K."/>
            <person name="Mavromatis K."/>
            <person name="Pagani I."/>
            <person name="Ivanova N."/>
            <person name="Mikhailova N."/>
            <person name="Pati A."/>
            <person name="Chen A."/>
            <person name="Palaniappan K."/>
            <person name="Land M."/>
            <person name="Rohde M."/>
            <person name="Tindall B.J."/>
            <person name="Detter J.C."/>
            <person name="Goker M."/>
            <person name="Bristow J."/>
            <person name="Eisen J.A."/>
            <person name="Markowitz V."/>
            <person name="Hugenholtz P."/>
            <person name="Kyrpides N.C."/>
            <person name="Klenk H.P."/>
            <person name="Woyke T."/>
        </authorList>
    </citation>
    <scope>NUCLEOTIDE SEQUENCE [LARGE SCALE GENOMIC DNA]</scope>
    <source>
        <strain evidence="17">DSM 15749 / LMG 21470 / R-8282</strain>
    </source>
</reference>
<evidence type="ECO:0000259" key="14">
    <source>
        <dbReference type="PROSITE" id="PS51332"/>
    </source>
</evidence>
<feature type="domain" description="B12-binding" evidence="14">
    <location>
        <begin position="564"/>
        <end position="699"/>
    </location>
</feature>
<dbReference type="Pfam" id="PF02607">
    <property type="entry name" value="B12-binding_2"/>
    <property type="match status" value="1"/>
</dbReference>
<keyword evidence="9" id="KW-0486">Methionine biosynthesis</keyword>
<dbReference type="Gene3D" id="3.10.196.10">
    <property type="entry name" value="Vitamin B12-dependent methionine synthase, activation domain"/>
    <property type="match status" value="1"/>
</dbReference>
<keyword evidence="6 9" id="KW-0479">Metal-binding</keyword>
<comment type="pathway">
    <text evidence="9">Amino-acid biosynthesis; L-methionine biosynthesis via de novo pathway; L-methionine from L-homocysteine (MetH route): step 1/1.</text>
</comment>
<feature type="binding site" evidence="11">
    <location>
        <position position="955"/>
    </location>
    <ligand>
        <name>S-adenosyl-L-methionine</name>
        <dbReference type="ChEBI" id="CHEBI:59789"/>
    </ligand>
</feature>
<dbReference type="Pfam" id="PF04480">
    <property type="entry name" value="DUF559"/>
    <property type="match status" value="1"/>
</dbReference>
<dbReference type="SUPFAM" id="SSF52980">
    <property type="entry name" value="Restriction endonuclease-like"/>
    <property type="match status" value="1"/>
</dbReference>
<dbReference type="PROSITE" id="PS50972">
    <property type="entry name" value="PTERIN_BINDING"/>
    <property type="match status" value="1"/>
</dbReference>
<comment type="domain">
    <text evidence="9">Modular enzyme with four functionally distinct domains. The isolated Hcy-binding domain catalyzes methyl transfer from free methylcobalamin to homocysteine. The Hcy-binding domain in association with the pterin-binding domain catalyzes the methylation of cob(I)alamin by methyltetrahydrofolate and the methylation of homocysteine. The B12-binding domain binds the cofactor. The AdoMet activation domain binds S-adenosyl-L-methionine. Under aerobic conditions cob(I)alamin can be converted to inactive cob(II)alamin. Reductive methylation by S-adenosyl-L-methionine and flavodoxin regenerates methylcobalamin.</text>
</comment>
<evidence type="ECO:0000259" key="13">
    <source>
        <dbReference type="PROSITE" id="PS50974"/>
    </source>
</evidence>
<keyword evidence="5 9" id="KW-0949">S-adenosyl-L-methionine</keyword>
<evidence type="ECO:0000256" key="5">
    <source>
        <dbReference type="ARBA" id="ARBA00022691"/>
    </source>
</evidence>
<dbReference type="PROSITE" id="PS51337">
    <property type="entry name" value="B12_BINDING_NTER"/>
    <property type="match status" value="1"/>
</dbReference>
<dbReference type="Gene3D" id="1.10.1240.10">
    <property type="entry name" value="Methionine synthase domain"/>
    <property type="match status" value="1"/>
</dbReference>
<evidence type="ECO:0000256" key="6">
    <source>
        <dbReference type="ARBA" id="ARBA00022723"/>
    </source>
</evidence>
<comment type="cofactor">
    <cofactor evidence="9">
        <name>Zn(2+)</name>
        <dbReference type="ChEBI" id="CHEBI:29105"/>
    </cofactor>
</comment>
<keyword evidence="4 9" id="KW-0808">Transferase</keyword>
<dbReference type="SMART" id="SM01018">
    <property type="entry name" value="B12-binding_2"/>
    <property type="match status" value="1"/>
</dbReference>
<comment type="similarity">
    <text evidence="1">Belongs to the vitamin-B12 dependent methionine synthase family.</text>
</comment>
<feature type="binding site" evidence="11">
    <location>
        <begin position="1010"/>
        <end position="1011"/>
    </location>
    <ligand>
        <name>S-adenosyl-L-methionine</name>
        <dbReference type="ChEBI" id="CHEBI:59789"/>
    </ligand>
</feature>
<dbReference type="GO" id="GO:0005829">
    <property type="term" value="C:cytosol"/>
    <property type="evidence" value="ECO:0007669"/>
    <property type="project" value="TreeGrafter"/>
</dbReference>
<dbReference type="EMBL" id="JH594606">
    <property type="protein sequence ID" value="EHQ01819.1"/>
    <property type="molecule type" value="Genomic_DNA"/>
</dbReference>
<dbReference type="InterPro" id="IPR037010">
    <property type="entry name" value="VitB12-dep_Met_synth_activ_sf"/>
</dbReference>
<proteinExistence type="inferred from homology"/>
<sequence>MAHKPDIIQPKNPVDFSTEKKALRPLKLSGLEPLIITPESNFINVGERTNVAGSKKFLRLINEGNFEEALNIARDQVDGGAQIIDINMDDGLIEGKEAMVKFLNLIMAEPDISRVPIMIDSSKWEIIEAGLQVVQGKCVVNSISLKEGEEEFLSHAKKIKRYGAAVVVMAFDEVGQADNFERRIEIAERSYRILTQKLNFPPEDIIFDLNIFPVATGMEEHRRNSIDFIDAVRWVKQNLPYCSLSGGVSNVSFSFRGNNPVREAMHSVFLYHAIKAGMNIGIVNPALLDVYDNIPKDLLERVEDVILDRRDDATERLLSFAEQVVGTARENKVDLSWRENPLQDRITHALVKGIDAYILEDIEAARQEAAQPIEVIEGHLMTGMNVVGDLFGSGKMFLPQVVKSARVMKKAVAYLLPFIEEAKAPQPPKGEQYWKSADPMLYGLMKKLAQKMRYNNPTHAETVLWNELSNKKLEGYKFRRQHIIGGYIADFVCLKERLIVEVDGLIHQLPENKKSDEERTQWLKEQGFRVVRFTNEDVLDNLEKVMNELASELKKAPPSGAGGAGRILLATVKGDVHDIGKNIVGVVLACNNYEIIDLGVMVAPEKIIETAKRENVDVIGLSGLITPSLDEMVFLAKEMQRQNFTVPLLIGGATTSKAHTAVKIDTQYKNAVVHVNDASRAVTVVGNLLKENSRKKYMEDLKVDYDTFRNNFLKRGKVKDYLSLAEARKNKFKIDWETSKIKSPIKPGIHIIEDFDLKKLEEFIDWTPFFRSWELHGKYPAILTDEVVGEHATSLFKDAQVLLQRILNEKLLKAKAVYGLFPANSVNHDDIEITYKDNSEEKKMIFRTLRQQLKKYEGKPNFALADFIAPKETGIEDHIGCFCVTTGFGTQELADGFEKDHDDYNSIMIKALSDRLVEAFAEYLHKQIRTEDWGYDTDEKLSNEELIKESYKGIRPAPGYPACPDHLEKISIWEVLKVEEHIGVKLTESLAMWPASSVSGYYFANPEARYFGLGKITADQVKDFAERKDVSLKFAEKWLNPNIAD</sequence>
<dbReference type="Pfam" id="PF02965">
    <property type="entry name" value="Met_synt_B12"/>
    <property type="match status" value="1"/>
</dbReference>
<evidence type="ECO:0000256" key="9">
    <source>
        <dbReference type="PIRNR" id="PIRNR000381"/>
    </source>
</evidence>
<organism evidence="16 17">
    <name type="scientific">Gillisia limnaea (strain DSM 15749 / LMG 21470 / R-8282)</name>
    <dbReference type="NCBI Taxonomy" id="865937"/>
    <lineage>
        <taxon>Bacteria</taxon>
        <taxon>Pseudomonadati</taxon>
        <taxon>Bacteroidota</taxon>
        <taxon>Flavobacteriia</taxon>
        <taxon>Flavobacteriales</taxon>
        <taxon>Flavobacteriaceae</taxon>
        <taxon>Gillisia</taxon>
    </lineage>
</organism>
<dbReference type="InterPro" id="IPR036724">
    <property type="entry name" value="Cobalamin-bd_sf"/>
</dbReference>
<dbReference type="Pfam" id="PF00809">
    <property type="entry name" value="Pterin_bind"/>
    <property type="match status" value="1"/>
</dbReference>
<evidence type="ECO:0000259" key="15">
    <source>
        <dbReference type="PROSITE" id="PS51337"/>
    </source>
</evidence>
<evidence type="ECO:0000313" key="16">
    <source>
        <dbReference type="EMBL" id="EHQ01819.1"/>
    </source>
</evidence>
<feature type="binding site" evidence="11">
    <location>
        <position position="377"/>
    </location>
    <ligand>
        <name>methylcob(III)alamin</name>
        <dbReference type="ChEBI" id="CHEBI:28115"/>
    </ligand>
</feature>